<dbReference type="PANTHER" id="PTHR21174">
    <property type="match status" value="1"/>
</dbReference>
<dbReference type="RefSeq" id="WP_109825013.1">
    <property type="nucleotide sequence ID" value="NZ_QGKL01000041.1"/>
</dbReference>
<organism evidence="1 2">
    <name type="scientific">Leucothrix arctica</name>
    <dbReference type="NCBI Taxonomy" id="1481894"/>
    <lineage>
        <taxon>Bacteria</taxon>
        <taxon>Pseudomonadati</taxon>
        <taxon>Pseudomonadota</taxon>
        <taxon>Gammaproteobacteria</taxon>
        <taxon>Thiotrichales</taxon>
        <taxon>Thiotrichaceae</taxon>
        <taxon>Leucothrix</taxon>
    </lineage>
</organism>
<dbReference type="PIRSF" id="PIRSF035170">
    <property type="entry name" value="HD_phosphohydro"/>
    <property type="match status" value="1"/>
</dbReference>
<accession>A0A317C6K8</accession>
<dbReference type="OrthoDB" id="9808993at2"/>
<dbReference type="EMBL" id="QGKL01000041">
    <property type="protein sequence ID" value="PWQ94238.1"/>
    <property type="molecule type" value="Genomic_DNA"/>
</dbReference>
<dbReference type="InterPro" id="IPR009218">
    <property type="entry name" value="HD_phosphohydro"/>
</dbReference>
<keyword evidence="1" id="KW-0675">Receptor</keyword>
<proteinExistence type="predicted"/>
<dbReference type="AlphaFoldDB" id="A0A317C6K8"/>
<comment type="caution">
    <text evidence="1">The sequence shown here is derived from an EMBL/GenBank/DDBJ whole genome shotgun (WGS) entry which is preliminary data.</text>
</comment>
<name>A0A317C6K8_9GAMM</name>
<evidence type="ECO:0000313" key="2">
    <source>
        <dbReference type="Proteomes" id="UP000245506"/>
    </source>
</evidence>
<dbReference type="PANTHER" id="PTHR21174:SF0">
    <property type="entry name" value="HD PHOSPHOHYDROLASE FAMILY PROTEIN-RELATED"/>
    <property type="match status" value="1"/>
</dbReference>
<gene>
    <name evidence="1" type="ORF">DKT75_17030</name>
</gene>
<keyword evidence="2" id="KW-1185">Reference proteome</keyword>
<protein>
    <submittedName>
        <fullName evidence="1">N-methyl-D-aspartate receptor NMDAR2C subunit</fullName>
    </submittedName>
</protein>
<sequence length="202" mass="23243">MLFSHDNLSQVLASLGVTDSGDIFEQLAEQYRSPSRHYHSDQHVIECLRHFEKFRHLAEHSAEIKVAIWFHDAIYDSQKSDNEEQSAAWATSYLTSKGVAEGVVSRIDAMIIATKTHKPFNHDSAIMLDIDLGILGASDAAFEAYDQAVRREYQWVPAKAYESGRKQVLASFLSRERIYHTDAMFEQYESQARRNLTRRMDR</sequence>
<evidence type="ECO:0000313" key="1">
    <source>
        <dbReference type="EMBL" id="PWQ94238.1"/>
    </source>
</evidence>
<dbReference type="Proteomes" id="UP000245506">
    <property type="component" value="Unassembled WGS sequence"/>
</dbReference>
<reference evidence="1 2" key="1">
    <citation type="submission" date="2018-05" db="EMBL/GenBank/DDBJ databases">
        <title>Leucothrix arctica sp. nov., isolated from Arctic seawater.</title>
        <authorList>
            <person name="Choi A."/>
            <person name="Baek K."/>
        </authorList>
    </citation>
    <scope>NUCLEOTIDE SEQUENCE [LARGE SCALE GENOMIC DNA]</scope>
    <source>
        <strain evidence="1 2">IMCC9719</strain>
    </source>
</reference>
<dbReference type="SUPFAM" id="SSF109604">
    <property type="entry name" value="HD-domain/PDEase-like"/>
    <property type="match status" value="1"/>
</dbReference>